<dbReference type="InterPro" id="IPR006094">
    <property type="entry name" value="Oxid_FAD_bind_N"/>
</dbReference>
<keyword evidence="2" id="KW-0285">Flavoprotein</keyword>
<dbReference type="GO" id="GO:0019154">
    <property type="term" value="F:glycolate dehydrogenase activity"/>
    <property type="evidence" value="ECO:0007669"/>
    <property type="project" value="UniProtKB-EC"/>
</dbReference>
<evidence type="ECO:0000313" key="6">
    <source>
        <dbReference type="EMBL" id="CAA9288604.1"/>
    </source>
</evidence>
<dbReference type="InterPro" id="IPR016169">
    <property type="entry name" value="FAD-bd_PCMH_sub2"/>
</dbReference>
<keyword evidence="3" id="KW-0274">FAD</keyword>
<dbReference type="Gene3D" id="1.10.45.10">
    <property type="entry name" value="Vanillyl-alcohol Oxidase, Chain A, domain 4"/>
    <property type="match status" value="1"/>
</dbReference>
<dbReference type="Gene3D" id="3.30.465.10">
    <property type="match status" value="1"/>
</dbReference>
<dbReference type="InterPro" id="IPR004113">
    <property type="entry name" value="FAD-bd_oxidored_4_C"/>
</dbReference>
<dbReference type="InterPro" id="IPR016171">
    <property type="entry name" value="Vanillyl_alc_oxidase_C-sub2"/>
</dbReference>
<comment type="cofactor">
    <cofactor evidence="1">
        <name>FAD</name>
        <dbReference type="ChEBI" id="CHEBI:57692"/>
    </cofactor>
</comment>
<dbReference type="SUPFAM" id="SSF56176">
    <property type="entry name" value="FAD-binding/transporter-associated domain-like"/>
    <property type="match status" value="1"/>
</dbReference>
<dbReference type="Pfam" id="PF02913">
    <property type="entry name" value="FAD-oxidase_C"/>
    <property type="match status" value="1"/>
</dbReference>
<dbReference type="InterPro" id="IPR016164">
    <property type="entry name" value="FAD-linked_Oxase-like_C"/>
</dbReference>
<reference evidence="6" key="1">
    <citation type="submission" date="2020-02" db="EMBL/GenBank/DDBJ databases">
        <authorList>
            <person name="Meier V. D."/>
        </authorList>
    </citation>
    <scope>NUCLEOTIDE SEQUENCE</scope>
    <source>
        <strain evidence="6">AVDCRST_MAG77</strain>
    </source>
</reference>
<evidence type="ECO:0000256" key="4">
    <source>
        <dbReference type="ARBA" id="ARBA00023002"/>
    </source>
</evidence>
<name>A0A6J4JVC1_9CHLR</name>
<dbReference type="GO" id="GO:0071949">
    <property type="term" value="F:FAD binding"/>
    <property type="evidence" value="ECO:0007669"/>
    <property type="project" value="InterPro"/>
</dbReference>
<dbReference type="InterPro" id="IPR036318">
    <property type="entry name" value="FAD-bd_PCMH-like_sf"/>
</dbReference>
<dbReference type="InterPro" id="IPR016166">
    <property type="entry name" value="FAD-bd_PCMH"/>
</dbReference>
<dbReference type="EMBL" id="CADCTC010000237">
    <property type="protein sequence ID" value="CAA9288604.1"/>
    <property type="molecule type" value="Genomic_DNA"/>
</dbReference>
<dbReference type="PANTHER" id="PTHR11748">
    <property type="entry name" value="D-LACTATE DEHYDROGENASE"/>
    <property type="match status" value="1"/>
</dbReference>
<sequence length="421" mass="43878">MTATASRTTTDYSIAVLTPSNIERPATPEAVAVVLGRASEAGQAVIPWGAGTKQRQGNAPRAYDVALDVSGMNELLEYEPADLVVTVQAGVTLAALQARLAESGQFLPLDPPYAQRATIGGTLATNASGPSRLLHGTARDLVIGLRVATPQGEIVKSGGKVVKNVVGYDLNKLHVGGMGTAGVIVEATFKVHPLPAAQATIAATFQQLATAHAAAGRITRSFLYPRAVDLVRNIDGKGTSTGWTVLTWSAGSPATVDRQARDVAQWCSEGGATHVERLDGEAHDAVWASVIESGRDEPGAMALVKLSCLPSQLPALIAEVDRHAGSSPPVPLVAHAGNGVVYVRLPGATLETVRRIAAATHELGGSAILEDAPDALKAQVDAWDPSGLAARRRDDFDLMRAIKTQFDPNSTLNPGRFVAGI</sequence>
<dbReference type="AlphaFoldDB" id="A0A6J4JVC1"/>
<evidence type="ECO:0000256" key="3">
    <source>
        <dbReference type="ARBA" id="ARBA00022827"/>
    </source>
</evidence>
<accession>A0A6J4JVC1</accession>
<protein>
    <submittedName>
        <fullName evidence="6">Glycolate dehydrogenase, FAD-binding subunit GlcE</fullName>
        <ecNumber evidence="6">1.1.99.14</ecNumber>
    </submittedName>
</protein>
<evidence type="ECO:0000259" key="5">
    <source>
        <dbReference type="PROSITE" id="PS51387"/>
    </source>
</evidence>
<feature type="domain" description="FAD-binding PCMH-type" evidence="5">
    <location>
        <begin position="15"/>
        <end position="194"/>
    </location>
</feature>
<dbReference type="PROSITE" id="PS51387">
    <property type="entry name" value="FAD_PCMH"/>
    <property type="match status" value="1"/>
</dbReference>
<evidence type="ECO:0000256" key="2">
    <source>
        <dbReference type="ARBA" id="ARBA00022630"/>
    </source>
</evidence>
<proteinExistence type="predicted"/>
<dbReference type="EC" id="1.1.99.14" evidence="6"/>
<dbReference type="PANTHER" id="PTHR11748:SF103">
    <property type="entry name" value="GLYCOLATE OXIDASE SUBUNIT GLCE"/>
    <property type="match status" value="1"/>
</dbReference>
<evidence type="ECO:0000256" key="1">
    <source>
        <dbReference type="ARBA" id="ARBA00001974"/>
    </source>
</evidence>
<dbReference type="Pfam" id="PF01565">
    <property type="entry name" value="FAD_binding_4"/>
    <property type="match status" value="1"/>
</dbReference>
<organism evidence="6">
    <name type="scientific">uncultured Chloroflexota bacterium</name>
    <dbReference type="NCBI Taxonomy" id="166587"/>
    <lineage>
        <taxon>Bacteria</taxon>
        <taxon>Bacillati</taxon>
        <taxon>Chloroflexota</taxon>
        <taxon>environmental samples</taxon>
    </lineage>
</organism>
<keyword evidence="4 6" id="KW-0560">Oxidoreductase</keyword>
<gene>
    <name evidence="6" type="ORF">AVDCRST_MAG77-4505</name>
</gene>
<dbReference type="SUPFAM" id="SSF55103">
    <property type="entry name" value="FAD-linked oxidases, C-terminal domain"/>
    <property type="match status" value="1"/>
</dbReference>